<protein>
    <submittedName>
        <fullName evidence="1">Uncharacterized protein</fullName>
    </submittedName>
</protein>
<gene>
    <name evidence="1" type="ORF">RSOLAG22IIIB_11168</name>
</gene>
<sequence length="80" mass="9090">MDPLSDSAGDVYARVFNLDVLARVSTKIRGQFIKLRDELNETIKPALMPHAHPRNAARHSDPQRPNALVTRRLLRIYSAK</sequence>
<keyword evidence="2" id="KW-1185">Reference proteome</keyword>
<dbReference type="Proteomes" id="UP000044841">
    <property type="component" value="Unassembled WGS sequence"/>
</dbReference>
<dbReference type="EMBL" id="CYGV01001437">
    <property type="protein sequence ID" value="CUA74376.1"/>
    <property type="molecule type" value="Genomic_DNA"/>
</dbReference>
<evidence type="ECO:0000313" key="2">
    <source>
        <dbReference type="Proteomes" id="UP000044841"/>
    </source>
</evidence>
<organism evidence="1 2">
    <name type="scientific">Rhizoctonia solani</name>
    <dbReference type="NCBI Taxonomy" id="456999"/>
    <lineage>
        <taxon>Eukaryota</taxon>
        <taxon>Fungi</taxon>
        <taxon>Dikarya</taxon>
        <taxon>Basidiomycota</taxon>
        <taxon>Agaricomycotina</taxon>
        <taxon>Agaricomycetes</taxon>
        <taxon>Cantharellales</taxon>
        <taxon>Ceratobasidiaceae</taxon>
        <taxon>Rhizoctonia</taxon>
    </lineage>
</organism>
<accession>A0A0K6G7B0</accession>
<proteinExistence type="predicted"/>
<dbReference type="AlphaFoldDB" id="A0A0K6G7B0"/>
<reference evidence="1 2" key="1">
    <citation type="submission" date="2015-07" db="EMBL/GenBank/DDBJ databases">
        <authorList>
            <person name="Noorani M."/>
        </authorList>
    </citation>
    <scope>NUCLEOTIDE SEQUENCE [LARGE SCALE GENOMIC DNA]</scope>
    <source>
        <strain evidence="1">BBA 69670</strain>
    </source>
</reference>
<name>A0A0K6G7B0_9AGAM</name>
<evidence type="ECO:0000313" key="1">
    <source>
        <dbReference type="EMBL" id="CUA74376.1"/>
    </source>
</evidence>